<dbReference type="GO" id="GO:0005829">
    <property type="term" value="C:cytosol"/>
    <property type="evidence" value="ECO:0007669"/>
    <property type="project" value="TreeGrafter"/>
</dbReference>
<dbReference type="InterPro" id="IPR005119">
    <property type="entry name" value="LysR_subst-bd"/>
</dbReference>
<dbReference type="EMBL" id="AWOR01000070">
    <property type="protein sequence ID" value="KGH26239.1"/>
    <property type="molecule type" value="Genomic_DNA"/>
</dbReference>
<evidence type="ECO:0000313" key="7">
    <source>
        <dbReference type="Proteomes" id="UP000029553"/>
    </source>
</evidence>
<dbReference type="CDD" id="cd08440">
    <property type="entry name" value="PBP2_LTTR_like_4"/>
    <property type="match status" value="1"/>
</dbReference>
<dbReference type="GO" id="GO:0003677">
    <property type="term" value="F:DNA binding"/>
    <property type="evidence" value="ECO:0007669"/>
    <property type="project" value="UniProtKB-KW"/>
</dbReference>
<dbReference type="InterPro" id="IPR050950">
    <property type="entry name" value="HTH-type_LysR_regulators"/>
</dbReference>
<name>A0A096F8C1_COMTE</name>
<evidence type="ECO:0000259" key="5">
    <source>
        <dbReference type="PROSITE" id="PS50931"/>
    </source>
</evidence>
<reference evidence="6 7" key="1">
    <citation type="submission" date="2013-09" db="EMBL/GenBank/DDBJ databases">
        <title>High correlation between genotypes and phenotypes of environmental bacteria Comamonas testosteroni strains.</title>
        <authorList>
            <person name="Liu L."/>
            <person name="Zhu W."/>
            <person name="Xia X."/>
            <person name="Xu B."/>
            <person name="Luo M."/>
            <person name="Wang G."/>
        </authorList>
    </citation>
    <scope>NUCLEOTIDE SEQUENCE [LARGE SCALE GENOMIC DNA]</scope>
    <source>
        <strain evidence="6 7">JL40</strain>
    </source>
</reference>
<keyword evidence="2" id="KW-0805">Transcription regulation</keyword>
<dbReference type="AlphaFoldDB" id="A0A096F8C1"/>
<evidence type="ECO:0000256" key="2">
    <source>
        <dbReference type="ARBA" id="ARBA00023015"/>
    </source>
</evidence>
<dbReference type="PANTHER" id="PTHR30419:SF30">
    <property type="entry name" value="LYSR FAMILY TRANSCRIPTIONAL REGULATOR"/>
    <property type="match status" value="1"/>
</dbReference>
<dbReference type="InterPro" id="IPR036388">
    <property type="entry name" value="WH-like_DNA-bd_sf"/>
</dbReference>
<dbReference type="FunFam" id="1.10.10.10:FF:000001">
    <property type="entry name" value="LysR family transcriptional regulator"/>
    <property type="match status" value="1"/>
</dbReference>
<dbReference type="InterPro" id="IPR036390">
    <property type="entry name" value="WH_DNA-bd_sf"/>
</dbReference>
<gene>
    <name evidence="6" type="ORF">P353_22480</name>
</gene>
<evidence type="ECO:0000313" key="6">
    <source>
        <dbReference type="EMBL" id="KGH26239.1"/>
    </source>
</evidence>
<dbReference type="Pfam" id="PF00126">
    <property type="entry name" value="HTH_1"/>
    <property type="match status" value="1"/>
</dbReference>
<evidence type="ECO:0000256" key="3">
    <source>
        <dbReference type="ARBA" id="ARBA00023125"/>
    </source>
</evidence>
<dbReference type="Gene3D" id="3.40.190.290">
    <property type="match status" value="1"/>
</dbReference>
<dbReference type="Gene3D" id="1.10.10.10">
    <property type="entry name" value="Winged helix-like DNA-binding domain superfamily/Winged helix DNA-binding domain"/>
    <property type="match status" value="1"/>
</dbReference>
<dbReference type="Pfam" id="PF03466">
    <property type="entry name" value="LysR_substrate"/>
    <property type="match status" value="1"/>
</dbReference>
<protein>
    <recommendedName>
        <fullName evidence="5">HTH lysR-type domain-containing protein</fullName>
    </recommendedName>
</protein>
<dbReference type="GO" id="GO:0003700">
    <property type="term" value="F:DNA-binding transcription factor activity"/>
    <property type="evidence" value="ECO:0007669"/>
    <property type="project" value="InterPro"/>
</dbReference>
<comment type="caution">
    <text evidence="6">The sequence shown here is derived from an EMBL/GenBank/DDBJ whole genome shotgun (WGS) entry which is preliminary data.</text>
</comment>
<accession>A0A096F8C1</accession>
<feature type="domain" description="HTH lysR-type" evidence="5">
    <location>
        <begin position="1"/>
        <end position="62"/>
    </location>
</feature>
<dbReference type="InterPro" id="IPR000847">
    <property type="entry name" value="LysR_HTH_N"/>
</dbReference>
<organism evidence="6 7">
    <name type="scientific">Comamonas testosteroni</name>
    <name type="common">Pseudomonas testosteroni</name>
    <dbReference type="NCBI Taxonomy" id="285"/>
    <lineage>
        <taxon>Bacteria</taxon>
        <taxon>Pseudomonadati</taxon>
        <taxon>Pseudomonadota</taxon>
        <taxon>Betaproteobacteria</taxon>
        <taxon>Burkholderiales</taxon>
        <taxon>Comamonadaceae</taxon>
        <taxon>Comamonas</taxon>
    </lineage>
</organism>
<keyword evidence="3" id="KW-0238">DNA-binding</keyword>
<evidence type="ECO:0000256" key="4">
    <source>
        <dbReference type="ARBA" id="ARBA00023163"/>
    </source>
</evidence>
<dbReference type="RefSeq" id="WP_052084968.1">
    <property type="nucleotide sequence ID" value="NZ_AWOR01000070.1"/>
</dbReference>
<dbReference type="SUPFAM" id="SSF46785">
    <property type="entry name" value="Winged helix' DNA-binding domain"/>
    <property type="match status" value="1"/>
</dbReference>
<sequence>MRINADLEDLRAFALLAELGQFTRTADALAITPSALSRRIAKLEDALGGRLLDRTTRTVALTPVGVKFHARLSTLLESLDACMEDTHRLVSGLEGKIVVACFASLSHTLFPQALASVHASFPNIQVALRDGNGVQVLDAVLMREVEFGLTTISGPTSELVSEEIGQDRYMLVCSRKHKLARRKSISWRELSQHRVVSFNPNGSSRRQIDPILQSERIPLPWFHEVDQLSSMIGYLEQGDFIAVIPSLMGALTQNNICIPLEDPAIHRTIALVRRRDTSLTNAGQALWNELKTAASVRTRDHKRAP</sequence>
<dbReference type="PANTHER" id="PTHR30419">
    <property type="entry name" value="HTH-TYPE TRANSCRIPTIONAL REGULATOR YBHD"/>
    <property type="match status" value="1"/>
</dbReference>
<evidence type="ECO:0000256" key="1">
    <source>
        <dbReference type="ARBA" id="ARBA00009437"/>
    </source>
</evidence>
<dbReference type="PROSITE" id="PS50931">
    <property type="entry name" value="HTH_LYSR"/>
    <property type="match status" value="1"/>
</dbReference>
<dbReference type="SUPFAM" id="SSF53850">
    <property type="entry name" value="Periplasmic binding protein-like II"/>
    <property type="match status" value="1"/>
</dbReference>
<dbReference type="Proteomes" id="UP000029553">
    <property type="component" value="Unassembled WGS sequence"/>
</dbReference>
<proteinExistence type="inferred from homology"/>
<comment type="similarity">
    <text evidence="1">Belongs to the LysR transcriptional regulatory family.</text>
</comment>
<keyword evidence="4" id="KW-0804">Transcription</keyword>